<dbReference type="PANTHER" id="PTHR13800">
    <property type="entry name" value="TRANSIENT RECEPTOR POTENTIAL CATION CHANNEL, SUBFAMILY M, MEMBER 6"/>
    <property type="match status" value="1"/>
</dbReference>
<comment type="subcellular location">
    <subcellularLocation>
        <location evidence="1">Membrane</location>
        <topology evidence="1">Multi-pass membrane protein</topology>
    </subcellularLocation>
</comment>
<sequence>MALAWDRADVAQKDILVYGRHWQVGLSPGLGDALQPCPFNFNDLFVWAVLQQRQQMALFLWQHGEEALARVIVGCKLYRSMAFEVRQSNMDDIIAERFKAYSM</sequence>
<keyword evidence="3" id="KW-1133">Transmembrane helix</keyword>
<feature type="domain" description="TRPM-like" evidence="5">
    <location>
        <begin position="37"/>
        <end position="90"/>
    </location>
</feature>
<dbReference type="EMBL" id="JAHRIN010042383">
    <property type="protein sequence ID" value="MEQ2205905.1"/>
    <property type="molecule type" value="Genomic_DNA"/>
</dbReference>
<comment type="caution">
    <text evidence="6">The sequence shown here is derived from an EMBL/GenBank/DDBJ whole genome shotgun (WGS) entry which is preliminary data.</text>
</comment>
<dbReference type="Pfam" id="PF25508">
    <property type="entry name" value="TRPM2"/>
    <property type="match status" value="1"/>
</dbReference>
<dbReference type="InterPro" id="IPR050927">
    <property type="entry name" value="TRPM"/>
</dbReference>
<evidence type="ECO:0000313" key="6">
    <source>
        <dbReference type="EMBL" id="MEQ2205905.1"/>
    </source>
</evidence>
<keyword evidence="7" id="KW-1185">Reference proteome</keyword>
<evidence type="ECO:0000256" key="2">
    <source>
        <dbReference type="ARBA" id="ARBA00022692"/>
    </source>
</evidence>
<gene>
    <name evidence="6" type="ORF">XENOCAPTIV_017889</name>
</gene>
<name>A0ABV0RCN0_9TELE</name>
<accession>A0ABV0RCN0</accession>
<evidence type="ECO:0000256" key="3">
    <source>
        <dbReference type="ARBA" id="ARBA00022989"/>
    </source>
</evidence>
<reference evidence="6 7" key="1">
    <citation type="submission" date="2021-06" db="EMBL/GenBank/DDBJ databases">
        <authorList>
            <person name="Palmer J.M."/>
        </authorList>
    </citation>
    <scope>NUCLEOTIDE SEQUENCE [LARGE SCALE GENOMIC DNA]</scope>
    <source>
        <strain evidence="6 7">XC_2019</strain>
        <tissue evidence="6">Muscle</tissue>
    </source>
</reference>
<evidence type="ECO:0000259" key="5">
    <source>
        <dbReference type="Pfam" id="PF25508"/>
    </source>
</evidence>
<proteinExistence type="predicted"/>
<evidence type="ECO:0000313" key="7">
    <source>
        <dbReference type="Proteomes" id="UP001434883"/>
    </source>
</evidence>
<dbReference type="PANTHER" id="PTHR13800:SF15">
    <property type="entry name" value="TRANSIENT RECEPTOR POTENTIAL CATION CHANNEL SUBFAMILY M MEMBER 6"/>
    <property type="match status" value="1"/>
</dbReference>
<keyword evidence="4" id="KW-0472">Membrane</keyword>
<evidence type="ECO:0000256" key="1">
    <source>
        <dbReference type="ARBA" id="ARBA00004141"/>
    </source>
</evidence>
<protein>
    <recommendedName>
        <fullName evidence="5">TRPM-like domain-containing protein</fullName>
    </recommendedName>
</protein>
<organism evidence="6 7">
    <name type="scientific">Xenoophorus captivus</name>
    <dbReference type="NCBI Taxonomy" id="1517983"/>
    <lineage>
        <taxon>Eukaryota</taxon>
        <taxon>Metazoa</taxon>
        <taxon>Chordata</taxon>
        <taxon>Craniata</taxon>
        <taxon>Vertebrata</taxon>
        <taxon>Euteleostomi</taxon>
        <taxon>Actinopterygii</taxon>
        <taxon>Neopterygii</taxon>
        <taxon>Teleostei</taxon>
        <taxon>Neoteleostei</taxon>
        <taxon>Acanthomorphata</taxon>
        <taxon>Ovalentaria</taxon>
        <taxon>Atherinomorphae</taxon>
        <taxon>Cyprinodontiformes</taxon>
        <taxon>Goodeidae</taxon>
        <taxon>Xenoophorus</taxon>
    </lineage>
</organism>
<keyword evidence="2" id="KW-0812">Transmembrane</keyword>
<dbReference type="Proteomes" id="UP001434883">
    <property type="component" value="Unassembled WGS sequence"/>
</dbReference>
<evidence type="ECO:0000256" key="4">
    <source>
        <dbReference type="ARBA" id="ARBA00023136"/>
    </source>
</evidence>
<dbReference type="InterPro" id="IPR057366">
    <property type="entry name" value="TRPM-like"/>
</dbReference>